<dbReference type="AlphaFoldDB" id="A0A2T0N3M4"/>
<reference evidence="1 2" key="1">
    <citation type="submission" date="2018-03" db="EMBL/GenBank/DDBJ databases">
        <title>Genomic Encyclopedia of Type Strains, Phase III (KMG-III): the genomes of soil and plant-associated and newly described type strains.</title>
        <authorList>
            <person name="Whitman W."/>
        </authorList>
    </citation>
    <scope>NUCLEOTIDE SEQUENCE [LARGE SCALE GENOMIC DNA]</scope>
    <source>
        <strain evidence="1 2">CGMCC 4.7104</strain>
    </source>
</reference>
<dbReference type="EMBL" id="PVNG01000005">
    <property type="protein sequence ID" value="PRX66779.1"/>
    <property type="molecule type" value="Genomic_DNA"/>
</dbReference>
<dbReference type="Proteomes" id="UP000238312">
    <property type="component" value="Unassembled WGS sequence"/>
</dbReference>
<comment type="caution">
    <text evidence="1">The sequence shown here is derived from an EMBL/GenBank/DDBJ whole genome shotgun (WGS) entry which is preliminary data.</text>
</comment>
<organism evidence="1 2">
    <name type="scientific">Nonomuraea fuscirosea</name>
    <dbReference type="NCBI Taxonomy" id="1291556"/>
    <lineage>
        <taxon>Bacteria</taxon>
        <taxon>Bacillati</taxon>
        <taxon>Actinomycetota</taxon>
        <taxon>Actinomycetes</taxon>
        <taxon>Streptosporangiales</taxon>
        <taxon>Streptosporangiaceae</taxon>
        <taxon>Nonomuraea</taxon>
    </lineage>
</organism>
<dbReference type="RefSeq" id="WP_106238760.1">
    <property type="nucleotide sequence ID" value="NZ_JBFAIB010000008.1"/>
</dbReference>
<keyword evidence="2" id="KW-1185">Reference proteome</keyword>
<accession>A0A2T0N3M4</accession>
<dbReference type="OrthoDB" id="5197491at2"/>
<gene>
    <name evidence="1" type="ORF">B0I32_105219</name>
</gene>
<proteinExistence type="predicted"/>
<protein>
    <submittedName>
        <fullName evidence="1">Uncharacterized protein</fullName>
    </submittedName>
</protein>
<sequence>MSGEAGSTSGRAGAERRRLAATVAGAADAVVSVLAAHPMRGSAPYPAGDVLAVLLGQQRILLEAVDGWEGPLAVTADGRPEPLAGELALFMSYLQLSCVLYRGLSDIPASMRADAARHLSTIHLAARRLRDRARRAARAA</sequence>
<name>A0A2T0N3M4_9ACTN</name>
<evidence type="ECO:0000313" key="1">
    <source>
        <dbReference type="EMBL" id="PRX66779.1"/>
    </source>
</evidence>
<evidence type="ECO:0000313" key="2">
    <source>
        <dbReference type="Proteomes" id="UP000238312"/>
    </source>
</evidence>